<dbReference type="InterPro" id="IPR013740">
    <property type="entry name" value="Redoxin"/>
</dbReference>
<dbReference type="InterPro" id="IPR013766">
    <property type="entry name" value="Thioredoxin_domain"/>
</dbReference>
<dbReference type="EMBL" id="CP036264">
    <property type="protein sequence ID" value="QEG01383.1"/>
    <property type="molecule type" value="Genomic_DNA"/>
</dbReference>
<accession>A0A5B9MJ36</accession>
<dbReference type="Pfam" id="PF08534">
    <property type="entry name" value="Redoxin"/>
    <property type="match status" value="1"/>
</dbReference>
<protein>
    <submittedName>
        <fullName evidence="2">Redoxin</fullName>
    </submittedName>
</protein>
<gene>
    <name evidence="2" type="ORF">Mal15_54590</name>
</gene>
<feature type="domain" description="Thioredoxin" evidence="1">
    <location>
        <begin position="45"/>
        <end position="210"/>
    </location>
</feature>
<evidence type="ECO:0000259" key="1">
    <source>
        <dbReference type="PROSITE" id="PS51352"/>
    </source>
</evidence>
<dbReference type="RefSeq" id="WP_147870467.1">
    <property type="nucleotide sequence ID" value="NZ_CP036264.1"/>
</dbReference>
<reference evidence="2 3" key="1">
    <citation type="submission" date="2019-02" db="EMBL/GenBank/DDBJ databases">
        <title>Planctomycetal bacteria perform biofilm scaping via a novel small molecule.</title>
        <authorList>
            <person name="Jeske O."/>
            <person name="Boedeker C."/>
            <person name="Wiegand S."/>
            <person name="Breitling P."/>
            <person name="Kallscheuer N."/>
            <person name="Jogler M."/>
            <person name="Rohde M."/>
            <person name="Petersen J."/>
            <person name="Medema M.H."/>
            <person name="Surup F."/>
            <person name="Jogler C."/>
        </authorList>
    </citation>
    <scope>NUCLEOTIDE SEQUENCE [LARGE SCALE GENOMIC DNA]</scope>
    <source>
        <strain evidence="2 3">Mal15</strain>
    </source>
</reference>
<dbReference type="GO" id="GO:0016491">
    <property type="term" value="F:oxidoreductase activity"/>
    <property type="evidence" value="ECO:0007669"/>
    <property type="project" value="InterPro"/>
</dbReference>
<dbReference type="Proteomes" id="UP000321353">
    <property type="component" value="Chromosome"/>
</dbReference>
<name>A0A5B9MJ36_9BACT</name>
<dbReference type="SUPFAM" id="SSF52833">
    <property type="entry name" value="Thioredoxin-like"/>
    <property type="match status" value="1"/>
</dbReference>
<dbReference type="PROSITE" id="PS51352">
    <property type="entry name" value="THIOREDOXIN_2"/>
    <property type="match status" value="1"/>
</dbReference>
<evidence type="ECO:0000313" key="2">
    <source>
        <dbReference type="EMBL" id="QEG01383.1"/>
    </source>
</evidence>
<dbReference type="Gene3D" id="3.40.30.10">
    <property type="entry name" value="Glutaredoxin"/>
    <property type="match status" value="1"/>
</dbReference>
<organism evidence="2 3">
    <name type="scientific">Stieleria maiorica</name>
    <dbReference type="NCBI Taxonomy" id="2795974"/>
    <lineage>
        <taxon>Bacteria</taxon>
        <taxon>Pseudomonadati</taxon>
        <taxon>Planctomycetota</taxon>
        <taxon>Planctomycetia</taxon>
        <taxon>Pirellulales</taxon>
        <taxon>Pirellulaceae</taxon>
        <taxon>Stieleria</taxon>
    </lineage>
</organism>
<dbReference type="KEGG" id="smam:Mal15_54590"/>
<proteinExistence type="predicted"/>
<dbReference type="AlphaFoldDB" id="A0A5B9MJ36"/>
<keyword evidence="3" id="KW-1185">Reference proteome</keyword>
<dbReference type="InterPro" id="IPR036249">
    <property type="entry name" value="Thioredoxin-like_sf"/>
</dbReference>
<evidence type="ECO:0000313" key="3">
    <source>
        <dbReference type="Proteomes" id="UP000321353"/>
    </source>
</evidence>
<sequence length="210" mass="22843">MKPLTFQTRRSECSRVLLTTAVLALLLGSIPGSSTVRGAGPDKPLAVGDKAPDFELPIQGQSDYVTLSQLNADGPVVVVVLRGFPGYQCPICNRQVGAMINRAKTLSSALGDRPNRVVLVYPGEDSDADLERRAKQFLGARRLPEPMVLVRDPGMEMITSWGLRWDARRETAYPSAYVIGVGRRVAWSKVSDSHGGRASVEEILQALKNL</sequence>